<reference evidence="1 2" key="1">
    <citation type="submission" date="2015-09" db="EMBL/GenBank/DDBJ databases">
        <authorList>
            <person name="Jackson K.R."/>
            <person name="Lunt B.L."/>
            <person name="Fisher J.N.B."/>
            <person name="Gardner A.V."/>
            <person name="Bailey M.E."/>
            <person name="Deus L.M."/>
            <person name="Earl A.S."/>
            <person name="Gibby P.D."/>
            <person name="Hartmann K.A."/>
            <person name="Liu J.E."/>
            <person name="Manci A.M."/>
            <person name="Nielsen D.A."/>
            <person name="Solomon M.B."/>
            <person name="Breakwell D.P."/>
            <person name="Burnett S.H."/>
            <person name="Grose J.H."/>
        </authorList>
    </citation>
    <scope>NUCLEOTIDE SEQUENCE [LARGE SCALE GENOMIC DNA]</scope>
    <source>
        <strain evidence="1 2">2789STDY5608636</strain>
    </source>
</reference>
<evidence type="ECO:0000313" key="1">
    <source>
        <dbReference type="EMBL" id="CUI46273.1"/>
    </source>
</evidence>
<evidence type="ECO:0000313" key="2">
    <source>
        <dbReference type="Proteomes" id="UP000053096"/>
    </source>
</evidence>
<dbReference type="EMBL" id="CYTV01000001">
    <property type="protein sequence ID" value="CUI46273.1"/>
    <property type="molecule type" value="Genomic_DNA"/>
</dbReference>
<dbReference type="Proteomes" id="UP000053096">
    <property type="component" value="Unassembled WGS sequence"/>
</dbReference>
<name>A0A0M7CZK9_9BORD</name>
<sequence>MVSGSADNTDAGNFQMYCGELAPNDYRAAMRGAGALLQKLAHE</sequence>
<organism evidence="1 2">
    <name type="scientific">Bordetella pseudohinzii</name>
    <dbReference type="NCBI Taxonomy" id="1331258"/>
    <lineage>
        <taxon>Bacteria</taxon>
        <taxon>Pseudomonadati</taxon>
        <taxon>Pseudomonadota</taxon>
        <taxon>Betaproteobacteria</taxon>
        <taxon>Burkholderiales</taxon>
        <taxon>Alcaligenaceae</taxon>
        <taxon>Bordetella</taxon>
    </lineage>
</organism>
<proteinExistence type="predicted"/>
<accession>A0A0M7CZK9</accession>
<gene>
    <name evidence="1" type="ORF">ERS370011_00727</name>
</gene>
<protein>
    <submittedName>
        <fullName evidence="1">Uncharacterized protein</fullName>
    </submittedName>
</protein>
<dbReference type="AlphaFoldDB" id="A0A0M7CZK9"/>